<dbReference type="STRING" id="44009.RV01_GL001867"/>
<sequence length="372" mass="43561">MWIEQLSNGKYKYSERYKHPYSNKLKKVTITLPNKSRQTQKEAQIILNNKIADALNKGDVKNQNLTFKELYDEWYEVYQKQVAEGTYLPTKNALKRVIRDIGEDTLVSNINTLLLNEILDRYIYKDNLSNKYVTILKTKINLIMKYAIRKGYIKDNPVDKVELNFKREFKTEKIKDKFLEDDEYKKIIDYTEKHNERYSLLFQWLYLTGMRPGEALALQKSDIHDDKVTINGTLLYRERKVSEMVKSERTKTAAGMREIDLPPKALVIVEELLKLSPKGDFLFQTSNGTPLSLNAINTYLRNHKVKMGLPPDKPLSSHIFRHTHISKLAEIGTPMYVIQDRVGHEDSKITQQIYLHVTKKTKEKLKSDLEKL</sequence>
<evidence type="ECO:0000256" key="4">
    <source>
        <dbReference type="ARBA" id="ARBA00023172"/>
    </source>
</evidence>
<evidence type="ECO:0000256" key="1">
    <source>
        <dbReference type="ARBA" id="ARBA00008857"/>
    </source>
</evidence>
<evidence type="ECO:0000256" key="3">
    <source>
        <dbReference type="ARBA" id="ARBA00023125"/>
    </source>
</evidence>
<dbReference type="PATRIC" id="fig|1139219.3.peg.320"/>
<dbReference type="InterPro" id="IPR013762">
    <property type="entry name" value="Integrase-like_cat_sf"/>
</dbReference>
<keyword evidence="4" id="KW-0233">DNA recombination</keyword>
<dbReference type="Proteomes" id="UP000014127">
    <property type="component" value="Unassembled WGS sequence"/>
</dbReference>
<proteinExistence type="inferred from homology"/>
<dbReference type="RefSeq" id="WP_016171552.1">
    <property type="nucleotide sequence ID" value="NZ_ASWK01000001.1"/>
</dbReference>
<keyword evidence="2" id="KW-0229">DNA integration</keyword>
<keyword evidence="3" id="KW-0238">DNA-binding</keyword>
<dbReference type="InterPro" id="IPR002104">
    <property type="entry name" value="Integrase_catalytic"/>
</dbReference>
<dbReference type="PANTHER" id="PTHR30629">
    <property type="entry name" value="PROPHAGE INTEGRASE"/>
    <property type="match status" value="1"/>
</dbReference>
<evidence type="ECO:0000259" key="5">
    <source>
        <dbReference type="PROSITE" id="PS51898"/>
    </source>
</evidence>
<dbReference type="InterPro" id="IPR010998">
    <property type="entry name" value="Integrase_recombinase_N"/>
</dbReference>
<feature type="domain" description="Tyr recombinase" evidence="5">
    <location>
        <begin position="174"/>
        <end position="367"/>
    </location>
</feature>
<gene>
    <name evidence="6" type="ORF">OMK_00328</name>
</gene>
<organism evidence="6 7">
    <name type="scientific">Enterococcus dispar ATCC 51266</name>
    <dbReference type="NCBI Taxonomy" id="1139219"/>
    <lineage>
        <taxon>Bacteria</taxon>
        <taxon>Bacillati</taxon>
        <taxon>Bacillota</taxon>
        <taxon>Bacilli</taxon>
        <taxon>Lactobacillales</taxon>
        <taxon>Enterococcaceae</taxon>
        <taxon>Enterococcus</taxon>
    </lineage>
</organism>
<dbReference type="AlphaFoldDB" id="S1NIK7"/>
<dbReference type="Pfam" id="PF14659">
    <property type="entry name" value="Phage_int_SAM_3"/>
    <property type="match status" value="1"/>
</dbReference>
<dbReference type="EMBL" id="AHYR01000002">
    <property type="protein sequence ID" value="EOT43770.1"/>
    <property type="molecule type" value="Genomic_DNA"/>
</dbReference>
<dbReference type="HOGENOM" id="CLU_027562_17_6_9"/>
<evidence type="ECO:0000256" key="2">
    <source>
        <dbReference type="ARBA" id="ARBA00022908"/>
    </source>
</evidence>
<comment type="caution">
    <text evidence="6">The sequence shown here is derived from an EMBL/GenBank/DDBJ whole genome shotgun (WGS) entry which is preliminary data.</text>
</comment>
<comment type="similarity">
    <text evidence="1">Belongs to the 'phage' integrase family.</text>
</comment>
<dbReference type="eggNOG" id="COG0582">
    <property type="taxonomic scope" value="Bacteria"/>
</dbReference>
<dbReference type="OrthoDB" id="9803188at2"/>
<reference evidence="6 7" key="1">
    <citation type="submission" date="2013-03" db="EMBL/GenBank/DDBJ databases">
        <title>The Genome Sequence of Enterococcus dispar ATCC_51266 (Illumina only assembly).</title>
        <authorList>
            <consortium name="The Broad Institute Genomics Platform"/>
            <consortium name="The Broad Institute Genome Sequencing Center for Infectious Disease"/>
            <person name="Earl A."/>
            <person name="Russ C."/>
            <person name="Gilmore M."/>
            <person name="Surin D."/>
            <person name="Walker B."/>
            <person name="Young S."/>
            <person name="Zeng Q."/>
            <person name="Gargeya S."/>
            <person name="Fitzgerald M."/>
            <person name="Haas B."/>
            <person name="Abouelleil A."/>
            <person name="Allen A.W."/>
            <person name="Alvarado L."/>
            <person name="Arachchi H.M."/>
            <person name="Berlin A.M."/>
            <person name="Chapman S.B."/>
            <person name="Gainer-Dewar J."/>
            <person name="Goldberg J."/>
            <person name="Griggs A."/>
            <person name="Gujja S."/>
            <person name="Hansen M."/>
            <person name="Howarth C."/>
            <person name="Imamovic A."/>
            <person name="Ireland A."/>
            <person name="Larimer J."/>
            <person name="McCowan C."/>
            <person name="Murphy C."/>
            <person name="Pearson M."/>
            <person name="Poon T.W."/>
            <person name="Priest M."/>
            <person name="Roberts A."/>
            <person name="Saif S."/>
            <person name="Shea T."/>
            <person name="Sisk P."/>
            <person name="Sykes S."/>
            <person name="Wortman J."/>
            <person name="Nusbaum C."/>
            <person name="Birren B."/>
        </authorList>
    </citation>
    <scope>NUCLEOTIDE SEQUENCE [LARGE SCALE GENOMIC DNA]</scope>
    <source>
        <strain evidence="6 7">ATCC 51266</strain>
    </source>
</reference>
<keyword evidence="7" id="KW-1185">Reference proteome</keyword>
<dbReference type="InterPro" id="IPR011010">
    <property type="entry name" value="DNA_brk_join_enz"/>
</dbReference>
<dbReference type="InterPro" id="IPR050808">
    <property type="entry name" value="Phage_Integrase"/>
</dbReference>
<dbReference type="GO" id="GO:0015074">
    <property type="term" value="P:DNA integration"/>
    <property type="evidence" value="ECO:0007669"/>
    <property type="project" value="UniProtKB-KW"/>
</dbReference>
<name>S1NIK7_9ENTE</name>
<accession>S1NIK7</accession>
<evidence type="ECO:0000313" key="6">
    <source>
        <dbReference type="EMBL" id="EOT43770.1"/>
    </source>
</evidence>
<dbReference type="Gene3D" id="1.10.150.130">
    <property type="match status" value="1"/>
</dbReference>
<dbReference type="CDD" id="cd01189">
    <property type="entry name" value="INT_ICEBs1_C_like"/>
    <property type="match status" value="1"/>
</dbReference>
<dbReference type="GO" id="GO:0003677">
    <property type="term" value="F:DNA binding"/>
    <property type="evidence" value="ECO:0007669"/>
    <property type="project" value="UniProtKB-KW"/>
</dbReference>
<dbReference type="PROSITE" id="PS51898">
    <property type="entry name" value="TYR_RECOMBINASE"/>
    <property type="match status" value="1"/>
</dbReference>
<dbReference type="SUPFAM" id="SSF56349">
    <property type="entry name" value="DNA breaking-rejoining enzymes"/>
    <property type="match status" value="1"/>
</dbReference>
<dbReference type="Pfam" id="PF00589">
    <property type="entry name" value="Phage_integrase"/>
    <property type="match status" value="1"/>
</dbReference>
<dbReference type="GO" id="GO:0006310">
    <property type="term" value="P:DNA recombination"/>
    <property type="evidence" value="ECO:0007669"/>
    <property type="project" value="UniProtKB-KW"/>
</dbReference>
<protein>
    <recommendedName>
        <fullName evidence="5">Tyr recombinase domain-containing protein</fullName>
    </recommendedName>
</protein>
<dbReference type="PANTHER" id="PTHR30629:SF2">
    <property type="entry name" value="PROPHAGE INTEGRASE INTS-RELATED"/>
    <property type="match status" value="1"/>
</dbReference>
<dbReference type="Gene3D" id="1.10.443.10">
    <property type="entry name" value="Intergrase catalytic core"/>
    <property type="match status" value="1"/>
</dbReference>
<dbReference type="InterPro" id="IPR004107">
    <property type="entry name" value="Integrase_SAM-like_N"/>
</dbReference>
<evidence type="ECO:0000313" key="7">
    <source>
        <dbReference type="Proteomes" id="UP000014127"/>
    </source>
</evidence>